<feature type="domain" description="Fanconi anemia complex subunit FancL WD-repeat containing" evidence="1">
    <location>
        <begin position="1"/>
        <end position="89"/>
    </location>
</feature>
<dbReference type="InterPro" id="IPR013083">
    <property type="entry name" value="Znf_RING/FYVE/PHD"/>
</dbReference>
<evidence type="ECO:0000259" key="1">
    <source>
        <dbReference type="Pfam" id="PF09765"/>
    </source>
</evidence>
<accession>A0A1X2IJR1</accession>
<evidence type="ECO:0000313" key="6">
    <source>
        <dbReference type="Proteomes" id="UP000193560"/>
    </source>
</evidence>
<dbReference type="InterPro" id="IPR044037">
    <property type="entry name" value="FANCL_d3"/>
</dbReference>
<evidence type="ECO:0000259" key="4">
    <source>
        <dbReference type="Pfam" id="PF18891"/>
    </source>
</evidence>
<evidence type="ECO:0000259" key="3">
    <source>
        <dbReference type="Pfam" id="PF18890"/>
    </source>
</evidence>
<dbReference type="CDD" id="cd23831">
    <property type="entry name" value="DRWD-N_FANCL"/>
    <property type="match status" value="1"/>
</dbReference>
<dbReference type="InterPro" id="IPR026848">
    <property type="entry name" value="Fancl"/>
</dbReference>
<dbReference type="OrthoDB" id="10263265at2759"/>
<dbReference type="Gene3D" id="3.10.110.20">
    <property type="entry name" value="RWD domain-like"/>
    <property type="match status" value="1"/>
</dbReference>
<protein>
    <submittedName>
        <fullName evidence="5">WD-repeat region-domain-containing protein</fullName>
    </submittedName>
</protein>
<feature type="domain" description="FANCL UBC-like" evidence="4">
    <location>
        <begin position="203"/>
        <end position="292"/>
    </location>
</feature>
<feature type="domain" description="FANCL C-terminal" evidence="2">
    <location>
        <begin position="323"/>
        <end position="396"/>
    </location>
</feature>
<dbReference type="GO" id="GO:0043240">
    <property type="term" value="C:Fanconi anaemia nuclear complex"/>
    <property type="evidence" value="ECO:0007669"/>
    <property type="project" value="InterPro"/>
</dbReference>
<dbReference type="CDD" id="cd23786">
    <property type="entry name" value="ELF_FANCL"/>
    <property type="match status" value="1"/>
</dbReference>
<dbReference type="CDD" id="cd16490">
    <property type="entry name" value="RING-CH-C4HC3_FANCL"/>
    <property type="match status" value="1"/>
</dbReference>
<dbReference type="InterPro" id="IPR043003">
    <property type="entry name" value="FANCL_d3_sf"/>
</dbReference>
<dbReference type="CDD" id="cd23832">
    <property type="entry name" value="DRWD-C_FANCL"/>
    <property type="match status" value="1"/>
</dbReference>
<dbReference type="GO" id="GO:0036297">
    <property type="term" value="P:interstrand cross-link repair"/>
    <property type="evidence" value="ECO:0007669"/>
    <property type="project" value="InterPro"/>
</dbReference>
<sequence>MTSYLHNFPLFAPADERGIVYRGFIQIHQTEHYLEIHLANPLTGTPAGIYGNQELQTLLAPQQAGIQARLNQCQDIGIFLSDLKDVLENVCSFDTIQERTKPSFERYNHLVTELNNIGYDKLESMNDTMDDFVFKYPDADDRWHWIQVNVPPHYPLQSPSIKVELPTSDNNNESIITTSSLGSGQSLTKMLESAVLTLNQYLPFFDTMDQLDKNARILDPSKPLRSDNWRRIALGNHCSLQLTVYDPMRPTQQPPMIRFFGNAKNVTPFQQAWQRFLDAKEWQPTISLLDNLVGPLPSIVRKNMLVDGDGGDGATIDDSKDDDMACAICYAYKLDMSSDGKTSARNQETPDTICANQQCNRGFHPSCLFEWLRSNPSTTKSFNILFGNCPYCNDLIAEGGHDLILYLEFFILDGLDATLIITSTIPATVNDGVIVVDS</sequence>
<dbReference type="Proteomes" id="UP000193560">
    <property type="component" value="Unassembled WGS sequence"/>
</dbReference>
<dbReference type="STRING" id="90262.A0A1X2IJR1"/>
<dbReference type="Gene3D" id="3.10.110.10">
    <property type="entry name" value="Ubiquitin Conjugating Enzyme"/>
    <property type="match status" value="1"/>
</dbReference>
<organism evidence="5 6">
    <name type="scientific">Absidia repens</name>
    <dbReference type="NCBI Taxonomy" id="90262"/>
    <lineage>
        <taxon>Eukaryota</taxon>
        <taxon>Fungi</taxon>
        <taxon>Fungi incertae sedis</taxon>
        <taxon>Mucoromycota</taxon>
        <taxon>Mucoromycotina</taxon>
        <taxon>Mucoromycetes</taxon>
        <taxon>Mucorales</taxon>
        <taxon>Cunninghamellaceae</taxon>
        <taxon>Absidia</taxon>
    </lineage>
</organism>
<comment type="caution">
    <text evidence="5">The sequence shown here is derived from an EMBL/GenBank/DDBJ whole genome shotgun (WGS) entry which is preliminary data.</text>
</comment>
<dbReference type="GO" id="GO:0006513">
    <property type="term" value="P:protein monoubiquitination"/>
    <property type="evidence" value="ECO:0007669"/>
    <property type="project" value="TreeGrafter"/>
</dbReference>
<dbReference type="InterPro" id="IPR026850">
    <property type="entry name" value="FANCL_C"/>
</dbReference>
<dbReference type="Pfam" id="PF18890">
    <property type="entry name" value="FANCL_d2"/>
    <property type="match status" value="1"/>
</dbReference>
<dbReference type="Pfam" id="PF11793">
    <property type="entry name" value="FANCL_C"/>
    <property type="match status" value="1"/>
</dbReference>
<dbReference type="AlphaFoldDB" id="A0A1X2IJR1"/>
<dbReference type="InterPro" id="IPR043898">
    <property type="entry name" value="FANCL_d2"/>
</dbReference>
<dbReference type="PANTHER" id="PTHR13206">
    <property type="entry name" value="UBIQUITIN LIGASE PROTEIN PHF9 FANCONI ANEMIA GROUP L PROTEIN"/>
    <property type="match status" value="1"/>
</dbReference>
<dbReference type="Pfam" id="PF18891">
    <property type="entry name" value="FANCL_d3"/>
    <property type="match status" value="1"/>
</dbReference>
<keyword evidence="6" id="KW-1185">Reference proteome</keyword>
<name>A0A1X2IJR1_9FUNG</name>
<evidence type="ECO:0000259" key="2">
    <source>
        <dbReference type="Pfam" id="PF11793"/>
    </source>
</evidence>
<dbReference type="Pfam" id="PF09765">
    <property type="entry name" value="FANCL_d1"/>
    <property type="match status" value="1"/>
</dbReference>
<dbReference type="InterPro" id="IPR016135">
    <property type="entry name" value="UBQ-conjugating_enzyme/RWD"/>
</dbReference>
<dbReference type="SMART" id="SM01197">
    <property type="entry name" value="FANCL_C"/>
    <property type="match status" value="1"/>
</dbReference>
<dbReference type="InterPro" id="IPR019162">
    <property type="entry name" value="FancL_WD-rpt_cont_dom"/>
</dbReference>
<gene>
    <name evidence="5" type="ORF">BCR42DRAFT_490970</name>
</gene>
<proteinExistence type="predicted"/>
<dbReference type="SUPFAM" id="SSF57850">
    <property type="entry name" value="RING/U-box"/>
    <property type="match status" value="1"/>
</dbReference>
<dbReference type="EMBL" id="MCGE01000010">
    <property type="protein sequence ID" value="ORZ17037.1"/>
    <property type="molecule type" value="Genomic_DNA"/>
</dbReference>
<dbReference type="Gene3D" id="3.30.40.10">
    <property type="entry name" value="Zinc/RING finger domain, C3HC4 (zinc finger)"/>
    <property type="match status" value="1"/>
</dbReference>
<dbReference type="PANTHER" id="PTHR13206:SF0">
    <property type="entry name" value="E3 UBIQUITIN-PROTEIN LIGASE FANCL"/>
    <property type="match status" value="1"/>
</dbReference>
<evidence type="ECO:0000313" key="5">
    <source>
        <dbReference type="EMBL" id="ORZ17037.1"/>
    </source>
</evidence>
<feature type="domain" description="FANCL UBC-like" evidence="3">
    <location>
        <begin position="106"/>
        <end position="175"/>
    </location>
</feature>
<dbReference type="GO" id="GO:0061630">
    <property type="term" value="F:ubiquitin protein ligase activity"/>
    <property type="evidence" value="ECO:0007669"/>
    <property type="project" value="TreeGrafter"/>
</dbReference>
<reference evidence="5 6" key="1">
    <citation type="submission" date="2016-07" db="EMBL/GenBank/DDBJ databases">
        <title>Pervasive Adenine N6-methylation of Active Genes in Fungi.</title>
        <authorList>
            <consortium name="DOE Joint Genome Institute"/>
            <person name="Mondo S.J."/>
            <person name="Dannebaum R.O."/>
            <person name="Kuo R.C."/>
            <person name="Labutti K."/>
            <person name="Haridas S."/>
            <person name="Kuo A."/>
            <person name="Salamov A."/>
            <person name="Ahrendt S.R."/>
            <person name="Lipzen A."/>
            <person name="Sullivan W."/>
            <person name="Andreopoulos W.B."/>
            <person name="Clum A."/>
            <person name="Lindquist E."/>
            <person name="Daum C."/>
            <person name="Ramamoorthy G.K."/>
            <person name="Gryganskyi A."/>
            <person name="Culley D."/>
            <person name="Magnuson J.K."/>
            <person name="James T.Y."/>
            <person name="O'Malley M.A."/>
            <person name="Stajich J.E."/>
            <person name="Spatafora J.W."/>
            <person name="Visel A."/>
            <person name="Grigoriev I.V."/>
        </authorList>
    </citation>
    <scope>NUCLEOTIDE SEQUENCE [LARGE SCALE GENOMIC DNA]</scope>
    <source>
        <strain evidence="5 6">NRRL 1336</strain>
    </source>
</reference>